<organism evidence="6 7">
    <name type="scientific">Thermohalobaculum xanthum</name>
    <dbReference type="NCBI Taxonomy" id="2753746"/>
    <lineage>
        <taxon>Bacteria</taxon>
        <taxon>Pseudomonadati</taxon>
        <taxon>Pseudomonadota</taxon>
        <taxon>Alphaproteobacteria</taxon>
        <taxon>Rhodobacterales</taxon>
        <taxon>Paracoccaceae</taxon>
        <taxon>Thermohalobaculum</taxon>
    </lineage>
</organism>
<feature type="transmembrane region" description="Helical" evidence="5">
    <location>
        <begin position="12"/>
        <end position="31"/>
    </location>
</feature>
<dbReference type="Gene3D" id="1.20.120.1630">
    <property type="match status" value="1"/>
</dbReference>
<protein>
    <submittedName>
        <fullName evidence="6">Isoprenylcysteine carboxylmethyltransferase family protein</fullName>
    </submittedName>
</protein>
<evidence type="ECO:0000256" key="5">
    <source>
        <dbReference type="SAM" id="Phobius"/>
    </source>
</evidence>
<keyword evidence="2 5" id="KW-0812">Transmembrane</keyword>
<evidence type="ECO:0000256" key="2">
    <source>
        <dbReference type="ARBA" id="ARBA00022692"/>
    </source>
</evidence>
<dbReference type="PANTHER" id="PTHR43847:SF1">
    <property type="entry name" value="BLL3993 PROTEIN"/>
    <property type="match status" value="1"/>
</dbReference>
<keyword evidence="3 5" id="KW-1133">Transmembrane helix</keyword>
<dbReference type="PANTHER" id="PTHR43847">
    <property type="entry name" value="BLL3993 PROTEIN"/>
    <property type="match status" value="1"/>
</dbReference>
<dbReference type="Pfam" id="PF04191">
    <property type="entry name" value="PEMT"/>
    <property type="match status" value="1"/>
</dbReference>
<proteinExistence type="predicted"/>
<accession>A0A8J7M9P9</accession>
<dbReference type="Proteomes" id="UP000655420">
    <property type="component" value="Unassembled WGS sequence"/>
</dbReference>
<name>A0A8J7M9P9_9RHOB</name>
<dbReference type="EMBL" id="JAEHHL010000010">
    <property type="protein sequence ID" value="MBK0400748.1"/>
    <property type="molecule type" value="Genomic_DNA"/>
</dbReference>
<comment type="caution">
    <text evidence="6">The sequence shown here is derived from an EMBL/GenBank/DDBJ whole genome shotgun (WGS) entry which is preliminary data.</text>
</comment>
<dbReference type="AlphaFoldDB" id="A0A8J7M9P9"/>
<dbReference type="InterPro" id="IPR007318">
    <property type="entry name" value="Phopholipid_MeTrfase"/>
</dbReference>
<comment type="subcellular location">
    <subcellularLocation>
        <location evidence="1">Endomembrane system</location>
        <topology evidence="1">Multi-pass membrane protein</topology>
    </subcellularLocation>
</comment>
<evidence type="ECO:0000256" key="3">
    <source>
        <dbReference type="ARBA" id="ARBA00022989"/>
    </source>
</evidence>
<evidence type="ECO:0000256" key="1">
    <source>
        <dbReference type="ARBA" id="ARBA00004127"/>
    </source>
</evidence>
<dbReference type="GO" id="GO:0012505">
    <property type="term" value="C:endomembrane system"/>
    <property type="evidence" value="ECO:0007669"/>
    <property type="project" value="UniProtKB-SubCell"/>
</dbReference>
<feature type="transmembrane region" description="Helical" evidence="5">
    <location>
        <begin position="87"/>
        <end position="111"/>
    </location>
</feature>
<feature type="transmembrane region" description="Helical" evidence="5">
    <location>
        <begin position="37"/>
        <end position="55"/>
    </location>
</feature>
<dbReference type="InterPro" id="IPR052527">
    <property type="entry name" value="Metal_cation-efflux_comp"/>
</dbReference>
<keyword evidence="4 5" id="KW-0472">Membrane</keyword>
<dbReference type="RefSeq" id="WP_200612162.1">
    <property type="nucleotide sequence ID" value="NZ_JAEHHL010000010.1"/>
</dbReference>
<reference evidence="6" key="1">
    <citation type="submission" date="2020-12" db="EMBL/GenBank/DDBJ databases">
        <title>Bacterial taxonomy.</title>
        <authorList>
            <person name="Pan X."/>
        </authorList>
    </citation>
    <scope>NUCLEOTIDE SEQUENCE</scope>
    <source>
        <strain evidence="6">M0105</strain>
    </source>
</reference>
<gene>
    <name evidence="6" type="ORF">H0I76_16230</name>
</gene>
<evidence type="ECO:0000256" key="4">
    <source>
        <dbReference type="ARBA" id="ARBA00023136"/>
    </source>
</evidence>
<sequence length="148" mass="16761">MTWLRHLDWPPVWLALAMAIASALGALGSPLGDWSRWPGWLVIAAGVALMIWAALEFRRARTTIVPRAEPAALVEGGPYRFSRNPIYIADLVILAGWVLTTGQPLGLLLLWPLARVFERRFILPEEAMLESRLGEGYRAYRARTRRWL</sequence>
<keyword evidence="7" id="KW-1185">Reference proteome</keyword>
<evidence type="ECO:0000313" key="6">
    <source>
        <dbReference type="EMBL" id="MBK0400748.1"/>
    </source>
</evidence>
<evidence type="ECO:0000313" key="7">
    <source>
        <dbReference type="Proteomes" id="UP000655420"/>
    </source>
</evidence>